<evidence type="ECO:0000313" key="1">
    <source>
        <dbReference type="EMBL" id="MBU2691992.1"/>
    </source>
</evidence>
<protein>
    <submittedName>
        <fullName evidence="1">Retron St85 family effector protein</fullName>
    </submittedName>
</protein>
<reference evidence="1" key="1">
    <citation type="submission" date="2021-05" db="EMBL/GenBank/DDBJ databases">
        <title>Energy efficiency and biological interactions define the core microbiome of deep oligotrophic groundwater.</title>
        <authorList>
            <person name="Mehrshad M."/>
            <person name="Lopez-Fernandez M."/>
            <person name="Bell E."/>
            <person name="Bernier-Latmani R."/>
            <person name="Bertilsson S."/>
            <person name="Dopson M."/>
        </authorList>
    </citation>
    <scope>NUCLEOTIDE SEQUENCE</scope>
    <source>
        <strain evidence="1">Modern_marine.mb.64</strain>
    </source>
</reference>
<accession>A0A948RZF5</accession>
<dbReference type="InterPro" id="IPR049725">
    <property type="entry name" value="STM3845-like"/>
</dbReference>
<name>A0A948RZF5_UNCEI</name>
<gene>
    <name evidence="1" type="ORF">KJ970_13815</name>
</gene>
<sequence>MLEYFAKKIHDEVYKGFHTYKITLFLCGAGRATTGSVRERIDDALRSEWYWYKYDMFYPEDLFDDLLLGPGHHDLISLENTLAESVDAVVLVVESYGAVAELGSFASNNKLRKKLVCVMDEKHRKEKSFIQHGPLRLLRDKREGEIVYGNYANVASMIEPIRRAVGRIRSAVKKNTGVTNVVQAHHFILPCVFLFEPVTRDELMTLVKHASGTALDMATVLATGAISILTKNRYIVLAPDGYKLTPSGLGRFASLGRRGLTGHTYDPSAMDKLRTAVLNWHCRGKKLRI</sequence>
<comment type="caution">
    <text evidence="1">The sequence shown here is derived from an EMBL/GenBank/DDBJ whole genome shotgun (WGS) entry which is preliminary data.</text>
</comment>
<dbReference type="NCBIfam" id="NF038232">
    <property type="entry name" value="STM3845_fam"/>
    <property type="match status" value="1"/>
</dbReference>
<dbReference type="Proteomes" id="UP000777784">
    <property type="component" value="Unassembled WGS sequence"/>
</dbReference>
<evidence type="ECO:0000313" key="2">
    <source>
        <dbReference type="Proteomes" id="UP000777784"/>
    </source>
</evidence>
<organism evidence="1 2">
    <name type="scientific">Eiseniibacteriota bacterium</name>
    <dbReference type="NCBI Taxonomy" id="2212470"/>
    <lineage>
        <taxon>Bacteria</taxon>
        <taxon>Candidatus Eiseniibacteriota</taxon>
    </lineage>
</organism>
<proteinExistence type="predicted"/>
<dbReference type="EMBL" id="JAHJDP010000080">
    <property type="protein sequence ID" value="MBU2691992.1"/>
    <property type="molecule type" value="Genomic_DNA"/>
</dbReference>
<dbReference type="AlphaFoldDB" id="A0A948RZF5"/>